<evidence type="ECO:0000256" key="9">
    <source>
        <dbReference type="RuleBase" id="RU365098"/>
    </source>
</evidence>
<evidence type="ECO:0000259" key="10">
    <source>
        <dbReference type="PROSITE" id="PS51379"/>
    </source>
</evidence>
<dbReference type="Gene3D" id="3.30.70.20">
    <property type="match status" value="1"/>
</dbReference>
<protein>
    <recommendedName>
        <fullName evidence="9">Ferredoxin</fullName>
    </recommendedName>
</protein>
<feature type="domain" description="4Fe-4S ferredoxin-type" evidence="10">
    <location>
        <begin position="31"/>
        <end position="60"/>
    </location>
</feature>
<dbReference type="Pfam" id="PF00037">
    <property type="entry name" value="Fer4"/>
    <property type="match status" value="1"/>
</dbReference>
<evidence type="ECO:0000256" key="5">
    <source>
        <dbReference type="ARBA" id="ARBA00022723"/>
    </source>
</evidence>
<dbReference type="PROSITE" id="PS00198">
    <property type="entry name" value="4FE4S_FER_1"/>
    <property type="match status" value="1"/>
</dbReference>
<dbReference type="RefSeq" id="WP_013557956.1">
    <property type="nucleotide sequence ID" value="NC_014958.1"/>
</dbReference>
<organism evidence="11 12">
    <name type="scientific">Deinococcus maricopensis (strain DSM 21211 / LMG 22137 / NRRL B-23946 / LB-34)</name>
    <dbReference type="NCBI Taxonomy" id="709986"/>
    <lineage>
        <taxon>Bacteria</taxon>
        <taxon>Thermotogati</taxon>
        <taxon>Deinococcota</taxon>
        <taxon>Deinococci</taxon>
        <taxon>Deinococcales</taxon>
        <taxon>Deinococcaceae</taxon>
        <taxon>Deinococcus</taxon>
    </lineage>
</organism>
<dbReference type="InterPro" id="IPR017900">
    <property type="entry name" value="4Fe4S_Fe_S_CS"/>
</dbReference>
<accession>E8UBL3</accession>
<dbReference type="InterPro" id="IPR017896">
    <property type="entry name" value="4Fe4S_Fe-S-bd"/>
</dbReference>
<evidence type="ECO:0000256" key="3">
    <source>
        <dbReference type="ARBA" id="ARBA00022448"/>
    </source>
</evidence>
<keyword evidence="12" id="KW-1185">Reference proteome</keyword>
<evidence type="ECO:0000256" key="4">
    <source>
        <dbReference type="ARBA" id="ARBA00022485"/>
    </source>
</evidence>
<name>E8UBL3_DEIML</name>
<evidence type="ECO:0000256" key="6">
    <source>
        <dbReference type="ARBA" id="ARBA00022982"/>
    </source>
</evidence>
<evidence type="ECO:0000256" key="8">
    <source>
        <dbReference type="ARBA" id="ARBA00023014"/>
    </source>
</evidence>
<evidence type="ECO:0000313" key="12">
    <source>
        <dbReference type="Proteomes" id="UP000008635"/>
    </source>
</evidence>
<dbReference type="KEGG" id="dmr:Deima_2823"/>
<reference evidence="12" key="2">
    <citation type="submission" date="2011-01" db="EMBL/GenBank/DDBJ databases">
        <title>The complete genome of Deinococcus maricopensis DSM 21211.</title>
        <authorList>
            <consortium name="US DOE Joint Genome Institute (JGI-PGF)"/>
            <person name="Lucas S."/>
            <person name="Copeland A."/>
            <person name="Lapidus A."/>
            <person name="Goodwin L."/>
            <person name="Pitluck S."/>
            <person name="Kyrpides N."/>
            <person name="Mavromatis K."/>
            <person name="Pagani I."/>
            <person name="Ivanova N."/>
            <person name="Ovchinnikova G."/>
            <person name="Zeytun A."/>
            <person name="Detter J.C."/>
            <person name="Han C."/>
            <person name="Land M."/>
            <person name="Hauser L."/>
            <person name="Markowitz V."/>
            <person name="Cheng J.-F."/>
            <person name="Hugenholtz P."/>
            <person name="Woyke T."/>
            <person name="Wu D."/>
            <person name="Pukall R."/>
            <person name="Gehrich-Schroeter G."/>
            <person name="Brambilla E."/>
            <person name="Klenk H.-P."/>
            <person name="Eisen J.A."/>
        </authorList>
    </citation>
    <scope>NUCLEOTIDE SEQUENCE [LARGE SCALE GENOMIC DNA]</scope>
    <source>
        <strain evidence="12">DSM 21211 / LMG 22137 / NRRL B-23946 / LB-34</strain>
    </source>
</reference>
<dbReference type="PANTHER" id="PTHR42859">
    <property type="entry name" value="OXIDOREDUCTASE"/>
    <property type="match status" value="1"/>
</dbReference>
<keyword evidence="3 9" id="KW-0813">Transport</keyword>
<dbReference type="AlphaFoldDB" id="E8UBL3"/>
<gene>
    <name evidence="11" type="ordered locus">Deima_2823</name>
</gene>
<evidence type="ECO:0000256" key="1">
    <source>
        <dbReference type="ARBA" id="ARBA00001927"/>
    </source>
</evidence>
<dbReference type="OrthoDB" id="9798098at2"/>
<dbReference type="GO" id="GO:0009055">
    <property type="term" value="F:electron transfer activity"/>
    <property type="evidence" value="ECO:0007669"/>
    <property type="project" value="UniProtKB-UniRule"/>
</dbReference>
<comment type="cofactor">
    <cofactor evidence="1">
        <name>[3Fe-4S] cluster</name>
        <dbReference type="ChEBI" id="CHEBI:21137"/>
    </cofactor>
</comment>
<dbReference type="Proteomes" id="UP000008635">
    <property type="component" value="Chromosome"/>
</dbReference>
<keyword evidence="5 9" id="KW-0479">Metal-binding</keyword>
<dbReference type="InterPro" id="IPR050294">
    <property type="entry name" value="RnfB_subfamily"/>
</dbReference>
<evidence type="ECO:0000313" key="11">
    <source>
        <dbReference type="EMBL" id="ADV68452.1"/>
    </source>
</evidence>
<dbReference type="EMBL" id="CP002454">
    <property type="protein sequence ID" value="ADV68452.1"/>
    <property type="molecule type" value="Genomic_DNA"/>
</dbReference>
<evidence type="ECO:0000256" key="2">
    <source>
        <dbReference type="ARBA" id="ARBA00001966"/>
    </source>
</evidence>
<dbReference type="GO" id="GO:0051539">
    <property type="term" value="F:4 iron, 4 sulfur cluster binding"/>
    <property type="evidence" value="ECO:0007669"/>
    <property type="project" value="UniProtKB-UniRule"/>
</dbReference>
<dbReference type="eggNOG" id="COG1146">
    <property type="taxonomic scope" value="Bacteria"/>
</dbReference>
<dbReference type="GO" id="GO:0046872">
    <property type="term" value="F:metal ion binding"/>
    <property type="evidence" value="ECO:0007669"/>
    <property type="project" value="UniProtKB-UniRule"/>
</dbReference>
<proteinExistence type="predicted"/>
<keyword evidence="8 9" id="KW-0411">Iron-sulfur</keyword>
<dbReference type="HOGENOM" id="CLU_139698_0_1_0"/>
<dbReference type="PROSITE" id="PS51379">
    <property type="entry name" value="4FE4S_FER_2"/>
    <property type="match status" value="1"/>
</dbReference>
<dbReference type="PRINTS" id="PR00354">
    <property type="entry name" value="7FE8SFRDOXIN"/>
</dbReference>
<dbReference type="STRING" id="709986.Deima_2823"/>
<dbReference type="InterPro" id="IPR000813">
    <property type="entry name" value="7Fe_ferredoxin"/>
</dbReference>
<keyword evidence="4 9" id="KW-0004">4Fe-4S</keyword>
<reference evidence="11 12" key="1">
    <citation type="journal article" date="2011" name="Stand. Genomic Sci.">
        <title>Complete genome sequence of Deinococcus maricopensis type strain (LB-34).</title>
        <authorList>
            <person name="Pukall R."/>
            <person name="Zeytun A."/>
            <person name="Lucas S."/>
            <person name="Lapidus A."/>
            <person name="Hammon N."/>
            <person name="Deshpande S."/>
            <person name="Nolan M."/>
            <person name="Cheng J.F."/>
            <person name="Pitluck S."/>
            <person name="Liolios K."/>
            <person name="Pagani I."/>
            <person name="Mikhailova N."/>
            <person name="Ivanova N."/>
            <person name="Mavromatis K."/>
            <person name="Pati A."/>
            <person name="Tapia R."/>
            <person name="Han C."/>
            <person name="Goodwin L."/>
            <person name="Chen A."/>
            <person name="Palaniappan K."/>
            <person name="Land M."/>
            <person name="Hauser L."/>
            <person name="Chang Y.J."/>
            <person name="Jeffries C.D."/>
            <person name="Brambilla E.M."/>
            <person name="Rohde M."/>
            <person name="Goker M."/>
            <person name="Detter J.C."/>
            <person name="Woyke T."/>
            <person name="Bristow J."/>
            <person name="Eisen J.A."/>
            <person name="Markowitz V."/>
            <person name="Hugenholtz P."/>
            <person name="Kyrpides N.C."/>
            <person name="Klenk H.P."/>
        </authorList>
    </citation>
    <scope>NUCLEOTIDE SEQUENCE [LARGE SCALE GENOMIC DNA]</scope>
    <source>
        <strain evidence="12">DSM 21211 / LMG 22137 / NRRL B-23946 / LB-34</strain>
    </source>
</reference>
<comment type="cofactor">
    <cofactor evidence="2 9">
        <name>[4Fe-4S] cluster</name>
        <dbReference type="ChEBI" id="CHEBI:49883"/>
    </cofactor>
</comment>
<dbReference type="SUPFAM" id="SSF54862">
    <property type="entry name" value="4Fe-4S ferredoxins"/>
    <property type="match status" value="1"/>
</dbReference>
<keyword evidence="6 9" id="KW-0249">Electron transport</keyword>
<keyword evidence="7 9" id="KW-0408">Iron</keyword>
<comment type="function">
    <text evidence="9">Ferredoxins are iron-sulfur proteins that transfer electrons in a wide variety of metabolic reactions.</text>
</comment>
<evidence type="ECO:0000256" key="7">
    <source>
        <dbReference type="ARBA" id="ARBA00023004"/>
    </source>
</evidence>
<dbReference type="PANTHER" id="PTHR42859:SF2">
    <property type="entry name" value="FERREDOXIN"/>
    <property type="match status" value="1"/>
</dbReference>
<sequence length="78" mass="8218">MAYVITDRCAGVRDGACREVCPKDCIHDAGAQFVIDPEECIDCGACVVACPVGAIAHEDDLVGAEGVFAQVNRAFFGR</sequence>